<dbReference type="EMBL" id="LYXU01000002">
    <property type="protein sequence ID" value="OBS24816.1"/>
    <property type="molecule type" value="Genomic_DNA"/>
</dbReference>
<keyword evidence="3" id="KW-1185">Reference proteome</keyword>
<dbReference type="OMA" id="AMEWQKE"/>
<evidence type="ECO:0000313" key="2">
    <source>
        <dbReference type="EMBL" id="OBS24816.1"/>
    </source>
</evidence>
<reference evidence="2 3" key="1">
    <citation type="submission" date="2016-06" db="EMBL/GenBank/DDBJ databases">
        <title>Living apart together: crosstalk between the core and supernumerary genomes in a fungal plant pathogen.</title>
        <authorList>
            <person name="Vanheule A."/>
            <person name="Audenaert K."/>
            <person name="Warris S."/>
            <person name="Van De Geest H."/>
            <person name="Schijlen E."/>
            <person name="Hofte M."/>
            <person name="De Saeger S."/>
            <person name="Haesaert G."/>
            <person name="Waalwijk C."/>
            <person name="Van Der Lee T."/>
        </authorList>
    </citation>
    <scope>NUCLEOTIDE SEQUENCE [LARGE SCALE GENOMIC DNA]</scope>
    <source>
        <strain evidence="2 3">2516</strain>
    </source>
</reference>
<sequence>MEARVKQTKKELLEAGKKAQKTKDKAKGDFKKDDIKDENQAFQQWVAMNYPQLPAVYQEYEAADSGYIGALQAHSVSEAMEWQKEKRRVYEERMRGDDQFEKVFIIFLPEE</sequence>
<name>A0A1B8AWT0_FUSPO</name>
<evidence type="ECO:0000256" key="1">
    <source>
        <dbReference type="SAM" id="MobiDB-lite"/>
    </source>
</evidence>
<organism evidence="2 3">
    <name type="scientific">Fusarium poae</name>
    <dbReference type="NCBI Taxonomy" id="36050"/>
    <lineage>
        <taxon>Eukaryota</taxon>
        <taxon>Fungi</taxon>
        <taxon>Dikarya</taxon>
        <taxon>Ascomycota</taxon>
        <taxon>Pezizomycotina</taxon>
        <taxon>Sordariomycetes</taxon>
        <taxon>Hypocreomycetidae</taxon>
        <taxon>Hypocreales</taxon>
        <taxon>Nectriaceae</taxon>
        <taxon>Fusarium</taxon>
    </lineage>
</organism>
<evidence type="ECO:0000313" key="3">
    <source>
        <dbReference type="Proteomes" id="UP000091967"/>
    </source>
</evidence>
<accession>A0A1B8AWT0</accession>
<comment type="caution">
    <text evidence="2">The sequence shown here is derived from an EMBL/GenBank/DDBJ whole genome shotgun (WGS) entry which is preliminary data.</text>
</comment>
<gene>
    <name evidence="2" type="ORF">FPOA_05353</name>
</gene>
<protein>
    <submittedName>
        <fullName evidence="2">Uncharacterized protein</fullName>
    </submittedName>
</protein>
<feature type="region of interest" description="Disordered" evidence="1">
    <location>
        <begin position="1"/>
        <end position="31"/>
    </location>
</feature>
<proteinExistence type="predicted"/>
<dbReference type="Proteomes" id="UP000091967">
    <property type="component" value="Unassembled WGS sequence"/>
</dbReference>
<dbReference type="AlphaFoldDB" id="A0A1B8AWT0"/>